<evidence type="ECO:0000313" key="2">
    <source>
        <dbReference type="Proteomes" id="UP000095042"/>
    </source>
</evidence>
<gene>
    <name evidence="1" type="ORF">AUC71_04880</name>
</gene>
<protein>
    <submittedName>
        <fullName evidence="1">Uncharacterized protein</fullName>
    </submittedName>
</protein>
<accession>A0A1E3VPM0</accession>
<comment type="caution">
    <text evidence="1">The sequence shown here is derived from an EMBL/GenBank/DDBJ whole genome shotgun (WGS) entry which is preliminary data.</text>
</comment>
<dbReference type="RefSeq" id="WP_069625162.1">
    <property type="nucleotide sequence ID" value="NZ_LPWD01000464.1"/>
</dbReference>
<name>A0A1E3VPM0_9HYPH</name>
<keyword evidence="2" id="KW-1185">Reference proteome</keyword>
<dbReference type="AlphaFoldDB" id="A0A1E3VPM0"/>
<reference evidence="1 2" key="1">
    <citation type="journal article" date="2016" name="Environ. Microbiol.">
        <title>New Methyloceanibacter diversity from North Sea sediments includes methanotroph containing solely the soluble methane monooxygenase.</title>
        <authorList>
            <person name="Vekeman B."/>
            <person name="Kerckhof F.M."/>
            <person name="Cremers G."/>
            <person name="de Vos P."/>
            <person name="Vandamme P."/>
            <person name="Boon N."/>
            <person name="Op den Camp H.J."/>
            <person name="Heylen K."/>
        </authorList>
    </citation>
    <scope>NUCLEOTIDE SEQUENCE [LARGE SCALE GENOMIC DNA]</scope>
    <source>
        <strain evidence="1 2">R-67177</strain>
    </source>
</reference>
<dbReference type="OrthoDB" id="8450844at2"/>
<dbReference type="EMBL" id="LPWD01000464">
    <property type="protein sequence ID" value="ODR95469.1"/>
    <property type="molecule type" value="Genomic_DNA"/>
</dbReference>
<dbReference type="Proteomes" id="UP000095042">
    <property type="component" value="Unassembled WGS sequence"/>
</dbReference>
<proteinExistence type="predicted"/>
<evidence type="ECO:0000313" key="1">
    <source>
        <dbReference type="EMBL" id="ODR95469.1"/>
    </source>
</evidence>
<organism evidence="1 2">
    <name type="scientific">Methyloceanibacter marginalis</name>
    <dbReference type="NCBI Taxonomy" id="1774971"/>
    <lineage>
        <taxon>Bacteria</taxon>
        <taxon>Pseudomonadati</taxon>
        <taxon>Pseudomonadota</taxon>
        <taxon>Alphaproteobacteria</taxon>
        <taxon>Hyphomicrobiales</taxon>
        <taxon>Hyphomicrobiaceae</taxon>
        <taxon>Methyloceanibacter</taxon>
    </lineage>
</organism>
<sequence length="60" mass="6637">MPDYGEILAFLAANPPQAEAERELHASLLELLAKCLRAEQLVTDGDDMLDPGEIRWVSVN</sequence>